<dbReference type="Pfam" id="PF09424">
    <property type="entry name" value="YqeY"/>
    <property type="match status" value="1"/>
</dbReference>
<name>F7ZB76_ROSLO</name>
<dbReference type="InterPro" id="IPR042184">
    <property type="entry name" value="YqeY/Aim41_N"/>
</dbReference>
<dbReference type="Gene3D" id="1.10.1510.10">
    <property type="entry name" value="Uncharacterised protein YqeY/AIM41 PF09424, N-terminal domain"/>
    <property type="match status" value="1"/>
</dbReference>
<accession>F7ZB76</accession>
<dbReference type="GO" id="GO:0016884">
    <property type="term" value="F:carbon-nitrogen ligase activity, with glutamine as amido-N-donor"/>
    <property type="evidence" value="ECO:0007669"/>
    <property type="project" value="InterPro"/>
</dbReference>
<protein>
    <submittedName>
        <fullName evidence="1">GatB/YqeY family protein</fullName>
    </submittedName>
</protein>
<dbReference type="STRING" id="391595.RLO149_c010600"/>
<dbReference type="PANTHER" id="PTHR28055:SF1">
    <property type="entry name" value="ALTERED INHERITANCE OF MITOCHONDRIA PROTEIN 41, MITOCHONDRIAL"/>
    <property type="match status" value="1"/>
</dbReference>
<dbReference type="HOGENOM" id="CLU_079430_2_2_5"/>
<dbReference type="InterPro" id="IPR023168">
    <property type="entry name" value="GatB_Yqey_C_2"/>
</dbReference>
<gene>
    <name evidence="1" type="ordered locus">RLO149_c010600</name>
</gene>
<dbReference type="PANTHER" id="PTHR28055">
    <property type="entry name" value="ALTERED INHERITANCE OF MITOCHONDRIA PROTEIN 41, MITOCHONDRIAL"/>
    <property type="match status" value="1"/>
</dbReference>
<dbReference type="OrthoDB" id="9788127at2"/>
<reference evidence="1 2" key="1">
    <citation type="journal article" date="2011" name="BMC Genomics">
        <title>Comparative genome analysis and genome-guided physiological analysis of Roseobacter litoralis.</title>
        <authorList>
            <person name="Kalhoefer D."/>
            <person name="Thole S."/>
            <person name="Voget S."/>
            <person name="Lehmann R."/>
            <person name="Liesegang H."/>
            <person name="Wollher A."/>
            <person name="Daniel R."/>
            <person name="Simon M."/>
            <person name="Brinkhoff T."/>
        </authorList>
    </citation>
    <scope>NUCLEOTIDE SEQUENCE [LARGE SCALE GENOMIC DNA]</scope>
    <source>
        <strain evidence="2">ATCC 49566 / DSM 6996 / JCM 21268 / NBRC 15278 / OCh 149</strain>
    </source>
</reference>
<proteinExistence type="predicted"/>
<dbReference type="KEGG" id="rli:RLO149_c010600"/>
<dbReference type="Proteomes" id="UP000001353">
    <property type="component" value="Chromosome"/>
</dbReference>
<dbReference type="eggNOG" id="COG1610">
    <property type="taxonomic scope" value="Bacteria"/>
</dbReference>
<organism evidence="1 2">
    <name type="scientific">Roseobacter litoralis (strain ATCC 49566 / DSM 6996 / JCM 21268 / NBRC 15278 / OCh 149)</name>
    <dbReference type="NCBI Taxonomy" id="391595"/>
    <lineage>
        <taxon>Bacteria</taxon>
        <taxon>Pseudomonadati</taxon>
        <taxon>Pseudomonadota</taxon>
        <taxon>Alphaproteobacteria</taxon>
        <taxon>Rhodobacterales</taxon>
        <taxon>Roseobacteraceae</taxon>
        <taxon>Roseobacter</taxon>
    </lineage>
</organism>
<dbReference type="SUPFAM" id="SSF89095">
    <property type="entry name" value="GatB/YqeY motif"/>
    <property type="match status" value="1"/>
</dbReference>
<dbReference type="InterPro" id="IPR019004">
    <property type="entry name" value="YqeY/Aim41"/>
</dbReference>
<dbReference type="RefSeq" id="WP_013961007.1">
    <property type="nucleotide sequence ID" value="NC_015730.1"/>
</dbReference>
<keyword evidence="2" id="KW-1185">Reference proteome</keyword>
<dbReference type="InterPro" id="IPR003789">
    <property type="entry name" value="Asn/Gln_tRNA_amidoTrase-B-like"/>
</dbReference>
<evidence type="ECO:0000313" key="1">
    <source>
        <dbReference type="EMBL" id="AEI93069.1"/>
    </source>
</evidence>
<sequence>MDLRTKVSTALKQAMKDKAADRLSTLRLINAAIKDKDIAARAVGNDEGVGDAEVLAILGKMAKQRLESARAYEEGGRLDLAERERQEVTVIEEFLPRQLSDDEAAVAVDAAIAEIGAESIRDMGKVMGVLKGKYTGQMDFGKIGPTVKERLS</sequence>
<dbReference type="AlphaFoldDB" id="F7ZB76"/>
<dbReference type="EMBL" id="CP002623">
    <property type="protein sequence ID" value="AEI93069.1"/>
    <property type="molecule type" value="Genomic_DNA"/>
</dbReference>
<evidence type="ECO:0000313" key="2">
    <source>
        <dbReference type="Proteomes" id="UP000001353"/>
    </source>
</evidence>
<dbReference type="Gene3D" id="1.10.10.410">
    <property type="match status" value="1"/>
</dbReference>